<keyword evidence="1" id="KW-0472">Membrane</keyword>
<sequence length="92" mass="10303">MTNQIQNPNSKNKFDLKERTAKFGEDTINFVMRLQKNLVNSSLISQFVRAATSIGANYMEADGAESKKDFKHKIAILLLIGIAISIYPSKLI</sequence>
<feature type="transmembrane region" description="Helical" evidence="1">
    <location>
        <begin position="74"/>
        <end position="91"/>
    </location>
</feature>
<evidence type="ECO:0000256" key="1">
    <source>
        <dbReference type="SAM" id="Phobius"/>
    </source>
</evidence>
<dbReference type="AlphaFoldDB" id="A0A1F7GF10"/>
<name>A0A1F7GF10_9BACT</name>
<gene>
    <name evidence="2" type="ORF">A2774_00780</name>
</gene>
<reference evidence="2 3" key="1">
    <citation type="journal article" date="2016" name="Nat. Commun.">
        <title>Thousands of microbial genomes shed light on interconnected biogeochemical processes in an aquifer system.</title>
        <authorList>
            <person name="Anantharaman K."/>
            <person name="Brown C.T."/>
            <person name="Hug L.A."/>
            <person name="Sharon I."/>
            <person name="Castelle C.J."/>
            <person name="Probst A.J."/>
            <person name="Thomas B.C."/>
            <person name="Singh A."/>
            <person name="Wilkins M.J."/>
            <person name="Karaoz U."/>
            <person name="Brodie E.L."/>
            <person name="Williams K.H."/>
            <person name="Hubbard S.S."/>
            <person name="Banfield J.F."/>
        </authorList>
    </citation>
    <scope>NUCLEOTIDE SEQUENCE [LARGE SCALE GENOMIC DNA]</scope>
</reference>
<accession>A0A1F7GF10</accession>
<dbReference type="Proteomes" id="UP000177208">
    <property type="component" value="Unassembled WGS sequence"/>
</dbReference>
<dbReference type="Gene3D" id="1.20.1440.60">
    <property type="entry name" value="23S rRNA-intervening sequence"/>
    <property type="match status" value="1"/>
</dbReference>
<protein>
    <recommendedName>
        <fullName evidence="4">Four helix bundle protein</fullName>
    </recommendedName>
</protein>
<evidence type="ECO:0000313" key="3">
    <source>
        <dbReference type="Proteomes" id="UP000177208"/>
    </source>
</evidence>
<evidence type="ECO:0008006" key="4">
    <source>
        <dbReference type="Google" id="ProtNLM"/>
    </source>
</evidence>
<dbReference type="SUPFAM" id="SSF158446">
    <property type="entry name" value="IVS-encoded protein-like"/>
    <property type="match status" value="1"/>
</dbReference>
<keyword evidence="1" id="KW-1133">Transmembrane helix</keyword>
<evidence type="ECO:0000313" key="2">
    <source>
        <dbReference type="EMBL" id="OGK17510.1"/>
    </source>
</evidence>
<proteinExistence type="predicted"/>
<dbReference type="Pfam" id="PF05635">
    <property type="entry name" value="23S_rRNA_IVP"/>
    <property type="match status" value="1"/>
</dbReference>
<dbReference type="InterPro" id="IPR036583">
    <property type="entry name" value="23S_rRNA_IVS_sf"/>
</dbReference>
<dbReference type="EMBL" id="MFZG01000005">
    <property type="protein sequence ID" value="OGK17510.1"/>
    <property type="molecule type" value="Genomic_DNA"/>
</dbReference>
<keyword evidence="1" id="KW-0812">Transmembrane</keyword>
<dbReference type="NCBIfam" id="TIGR02436">
    <property type="entry name" value="four helix bundle protein"/>
    <property type="match status" value="1"/>
</dbReference>
<comment type="caution">
    <text evidence="2">The sequence shown here is derived from an EMBL/GenBank/DDBJ whole genome shotgun (WGS) entry which is preliminary data.</text>
</comment>
<dbReference type="InterPro" id="IPR012657">
    <property type="entry name" value="23S_rRNA-intervening_sequence"/>
</dbReference>
<organism evidence="2 3">
    <name type="scientific">Candidatus Roizmanbacteria bacterium RIFCSPHIGHO2_01_FULL_39_12c</name>
    <dbReference type="NCBI Taxonomy" id="1802031"/>
    <lineage>
        <taxon>Bacteria</taxon>
        <taxon>Candidatus Roizmaniibacteriota</taxon>
    </lineage>
</organism>